<feature type="region of interest" description="Disordered" evidence="9">
    <location>
        <begin position="56"/>
        <end position="80"/>
    </location>
</feature>
<keyword evidence="5" id="KW-0571">Peptide transport</keyword>
<feature type="transmembrane region" description="Helical" evidence="10">
    <location>
        <begin position="123"/>
        <end position="142"/>
    </location>
</feature>
<gene>
    <name evidence="11" type="ORF">EV356DRAFT_455218</name>
</gene>
<evidence type="ECO:0000256" key="6">
    <source>
        <dbReference type="ARBA" id="ARBA00022927"/>
    </source>
</evidence>
<dbReference type="EMBL" id="ML991854">
    <property type="protein sequence ID" value="KAF2229770.1"/>
    <property type="molecule type" value="Genomic_DNA"/>
</dbReference>
<feature type="transmembrane region" description="Helical" evidence="10">
    <location>
        <begin position="202"/>
        <end position="220"/>
    </location>
</feature>
<protein>
    <submittedName>
        <fullName evidence="11">Sexual differentiation process protein isp4</fullName>
    </submittedName>
</protein>
<sequence>MEENVYVGKSSGISYHAEVRSLSEEDRDDPVEALKARLSRWDPNLPEDDDFSKSFEINAFDEAQESPQSKEDEDSPYPEVRAAVPPWDEDIPANTIRAWVLGLSLAAMGASANMIFSLRQPAIGLGTIVAQLLSYLLGVAWARTIPSRQFSIFSLQWNTNPGPFNYKEHSLVVIMANVSFGTAYATDIILAQVSFFKQNFGIPFQLLLVISSQSLGYGIAGLMRSFLVYPAAMIWPANLVSTTLIHAMHAKNEKSDPTIIGGKMSRYKWFGLVFLGAYLYYFLPGFLAQFLSVFAFATWIAPQNPVVNQLFGGTTGLSILPITFDWTQITGFVGDPLIPPWHAIANTVLGVVAFYIFTTVGLHYGGAWYSKFLPMSDSQTYDNMGQTYNVTRVVTPQLTLDEVAYKAYSPLFLSTTFAMSYGLSFATIASLVVYTYLNHGKQIWAQFRNGQGETPDIHMRLMSKRYKEAPQWWYGVLFVLMFVLSLVTVLGFPTNFKWWAFLIAVLISTGFSLPIGIIQAITNVQIGLSVITEFIMGYMQPGKPLALMMFKVYGYITMSQALSFVSDLKFGHYMKIPPRTMFAAQVVATTMASIIQVFTLNFALNHIPDVCTKAQPQHFSCPNGQVFFSASVIWGLIGPQRIFSPGQIYNALFWFFPIGLVTPVIFWSAAKRWPASPMKYLNAPLIFGGSALIPPATPLNYLSWGVVGFVFQKYIRGRHFGWWARLNYITASGLDMGLAFSTLTIFLLFTLNNIAAPKWWGNNVVLTTMDAQDTAVQAQVAPGQFFGPREW</sequence>
<evidence type="ECO:0000313" key="12">
    <source>
        <dbReference type="Proteomes" id="UP000800092"/>
    </source>
</evidence>
<evidence type="ECO:0000256" key="4">
    <source>
        <dbReference type="ARBA" id="ARBA00022692"/>
    </source>
</evidence>
<keyword evidence="4 10" id="KW-0812">Transmembrane</keyword>
<dbReference type="GO" id="GO:0015031">
    <property type="term" value="P:protein transport"/>
    <property type="evidence" value="ECO:0007669"/>
    <property type="project" value="UniProtKB-KW"/>
</dbReference>
<evidence type="ECO:0000256" key="3">
    <source>
        <dbReference type="ARBA" id="ARBA00022448"/>
    </source>
</evidence>
<keyword evidence="3" id="KW-0813">Transport</keyword>
<comment type="similarity">
    <text evidence="2">Belongs to the oligopeptide OPT transporter family.</text>
</comment>
<organism evidence="11 12">
    <name type="scientific">Viridothelium virens</name>
    <name type="common">Speckled blister lichen</name>
    <name type="synonym">Trypethelium virens</name>
    <dbReference type="NCBI Taxonomy" id="1048519"/>
    <lineage>
        <taxon>Eukaryota</taxon>
        <taxon>Fungi</taxon>
        <taxon>Dikarya</taxon>
        <taxon>Ascomycota</taxon>
        <taxon>Pezizomycotina</taxon>
        <taxon>Dothideomycetes</taxon>
        <taxon>Dothideomycetes incertae sedis</taxon>
        <taxon>Trypetheliales</taxon>
        <taxon>Trypetheliaceae</taxon>
        <taxon>Viridothelium</taxon>
    </lineage>
</organism>
<feature type="transmembrane region" description="Helical" evidence="10">
    <location>
        <begin position="545"/>
        <end position="562"/>
    </location>
</feature>
<evidence type="ECO:0000256" key="5">
    <source>
        <dbReference type="ARBA" id="ARBA00022856"/>
    </source>
</evidence>
<dbReference type="InterPro" id="IPR004813">
    <property type="entry name" value="OPT"/>
</dbReference>
<dbReference type="GO" id="GO:0035673">
    <property type="term" value="F:oligopeptide transmembrane transporter activity"/>
    <property type="evidence" value="ECO:0007669"/>
    <property type="project" value="InterPro"/>
</dbReference>
<feature type="transmembrane region" description="Helical" evidence="10">
    <location>
        <begin position="472"/>
        <end position="492"/>
    </location>
</feature>
<feature type="transmembrane region" description="Helical" evidence="10">
    <location>
        <begin position="171"/>
        <end position="190"/>
    </location>
</feature>
<feature type="transmembrane region" description="Helical" evidence="10">
    <location>
        <begin position="648"/>
        <end position="669"/>
    </location>
</feature>
<dbReference type="NCBIfam" id="TIGR00727">
    <property type="entry name" value="ISP4_OPT"/>
    <property type="match status" value="1"/>
</dbReference>
<feature type="transmembrane region" description="Helical" evidence="10">
    <location>
        <begin position="681"/>
        <end position="702"/>
    </location>
</feature>
<feature type="transmembrane region" description="Helical" evidence="10">
    <location>
        <begin position="269"/>
        <end position="300"/>
    </location>
</feature>
<comment type="subcellular location">
    <subcellularLocation>
        <location evidence="1">Membrane</location>
        <topology evidence="1">Multi-pass membrane protein</topology>
    </subcellularLocation>
</comment>
<feature type="transmembrane region" description="Helical" evidence="10">
    <location>
        <begin position="226"/>
        <end position="248"/>
    </location>
</feature>
<feature type="transmembrane region" description="Helical" evidence="10">
    <location>
        <begin position="722"/>
        <end position="749"/>
    </location>
</feature>
<evidence type="ECO:0000256" key="10">
    <source>
        <dbReference type="SAM" id="Phobius"/>
    </source>
</evidence>
<feature type="transmembrane region" description="Helical" evidence="10">
    <location>
        <begin position="582"/>
        <end position="604"/>
    </location>
</feature>
<dbReference type="Proteomes" id="UP000800092">
    <property type="component" value="Unassembled WGS sequence"/>
</dbReference>
<dbReference type="AlphaFoldDB" id="A0A6A6GW88"/>
<accession>A0A6A6GW88</accession>
<evidence type="ECO:0000256" key="8">
    <source>
        <dbReference type="ARBA" id="ARBA00023136"/>
    </source>
</evidence>
<dbReference type="Pfam" id="PF03169">
    <property type="entry name" value="OPT"/>
    <property type="match status" value="1"/>
</dbReference>
<dbReference type="PANTHER" id="PTHR22601">
    <property type="entry name" value="ISP4 LIKE PROTEIN"/>
    <property type="match status" value="1"/>
</dbReference>
<dbReference type="GO" id="GO:0016020">
    <property type="term" value="C:membrane"/>
    <property type="evidence" value="ECO:0007669"/>
    <property type="project" value="UniProtKB-SubCell"/>
</dbReference>
<feature type="transmembrane region" description="Helical" evidence="10">
    <location>
        <begin position="498"/>
        <end position="524"/>
    </location>
</feature>
<name>A0A6A6GW88_VIRVR</name>
<feature type="transmembrane region" description="Helical" evidence="10">
    <location>
        <begin position="306"/>
        <end position="324"/>
    </location>
</feature>
<keyword evidence="7 10" id="KW-1133">Transmembrane helix</keyword>
<evidence type="ECO:0000313" key="11">
    <source>
        <dbReference type="EMBL" id="KAF2229770.1"/>
    </source>
</evidence>
<feature type="transmembrane region" description="Helical" evidence="10">
    <location>
        <begin position="418"/>
        <end position="437"/>
    </location>
</feature>
<dbReference type="OrthoDB" id="9986677at2759"/>
<feature type="transmembrane region" description="Helical" evidence="10">
    <location>
        <begin position="96"/>
        <end position="116"/>
    </location>
</feature>
<keyword evidence="12" id="KW-1185">Reference proteome</keyword>
<feature type="transmembrane region" description="Helical" evidence="10">
    <location>
        <begin position="344"/>
        <end position="365"/>
    </location>
</feature>
<dbReference type="NCBIfam" id="TIGR00728">
    <property type="entry name" value="OPT_sfam"/>
    <property type="match status" value="1"/>
</dbReference>
<proteinExistence type="inferred from homology"/>
<evidence type="ECO:0000256" key="9">
    <source>
        <dbReference type="SAM" id="MobiDB-lite"/>
    </source>
</evidence>
<evidence type="ECO:0000256" key="7">
    <source>
        <dbReference type="ARBA" id="ARBA00022989"/>
    </source>
</evidence>
<evidence type="ECO:0000256" key="2">
    <source>
        <dbReference type="ARBA" id="ARBA00008807"/>
    </source>
</evidence>
<keyword evidence="8 10" id="KW-0472">Membrane</keyword>
<keyword evidence="6" id="KW-0653">Protein transport</keyword>
<evidence type="ECO:0000256" key="1">
    <source>
        <dbReference type="ARBA" id="ARBA00004141"/>
    </source>
</evidence>
<reference evidence="11" key="1">
    <citation type="journal article" date="2020" name="Stud. Mycol.">
        <title>101 Dothideomycetes genomes: a test case for predicting lifestyles and emergence of pathogens.</title>
        <authorList>
            <person name="Haridas S."/>
            <person name="Albert R."/>
            <person name="Binder M."/>
            <person name="Bloem J."/>
            <person name="Labutti K."/>
            <person name="Salamov A."/>
            <person name="Andreopoulos B."/>
            <person name="Baker S."/>
            <person name="Barry K."/>
            <person name="Bills G."/>
            <person name="Bluhm B."/>
            <person name="Cannon C."/>
            <person name="Castanera R."/>
            <person name="Culley D."/>
            <person name="Daum C."/>
            <person name="Ezra D."/>
            <person name="Gonzalez J."/>
            <person name="Henrissat B."/>
            <person name="Kuo A."/>
            <person name="Liang C."/>
            <person name="Lipzen A."/>
            <person name="Lutzoni F."/>
            <person name="Magnuson J."/>
            <person name="Mondo S."/>
            <person name="Nolan M."/>
            <person name="Ohm R."/>
            <person name="Pangilinan J."/>
            <person name="Park H.-J."/>
            <person name="Ramirez L."/>
            <person name="Alfaro M."/>
            <person name="Sun H."/>
            <person name="Tritt A."/>
            <person name="Yoshinaga Y."/>
            <person name="Zwiers L.-H."/>
            <person name="Turgeon B."/>
            <person name="Goodwin S."/>
            <person name="Spatafora J."/>
            <person name="Crous P."/>
            <person name="Grigoriev I."/>
        </authorList>
    </citation>
    <scope>NUCLEOTIDE SEQUENCE</scope>
    <source>
        <strain evidence="11">Tuck. ex Michener</strain>
    </source>
</reference>
<dbReference type="InterPro" id="IPR004648">
    <property type="entry name" value="Oligpept_transpt"/>
</dbReference>